<dbReference type="KEGG" id="ptan:CRYO30217_02764"/>
<dbReference type="InterPro" id="IPR004869">
    <property type="entry name" value="MMPL_dom"/>
</dbReference>
<dbReference type="AlphaFoldDB" id="A0A916NJ26"/>
<feature type="transmembrane region" description="Helical" evidence="6">
    <location>
        <begin position="257"/>
        <end position="277"/>
    </location>
</feature>
<dbReference type="PRINTS" id="PR00702">
    <property type="entry name" value="ACRIFLAVINRP"/>
</dbReference>
<dbReference type="Pfam" id="PF03176">
    <property type="entry name" value="MMPL"/>
    <property type="match status" value="2"/>
</dbReference>
<evidence type="ECO:0000256" key="6">
    <source>
        <dbReference type="SAM" id="Phobius"/>
    </source>
</evidence>
<dbReference type="RefSeq" id="WP_258542968.1">
    <property type="nucleotide sequence ID" value="NZ_OU015584.1"/>
</dbReference>
<dbReference type="EMBL" id="OU015584">
    <property type="protein sequence ID" value="CAG5085455.1"/>
    <property type="molecule type" value="Genomic_DNA"/>
</dbReference>
<evidence type="ECO:0000256" key="4">
    <source>
        <dbReference type="ARBA" id="ARBA00022989"/>
    </source>
</evidence>
<feature type="transmembrane region" description="Helical" evidence="6">
    <location>
        <begin position="730"/>
        <end position="752"/>
    </location>
</feature>
<dbReference type="PROSITE" id="PS50156">
    <property type="entry name" value="SSD"/>
    <property type="match status" value="2"/>
</dbReference>
<accession>A0A916NJ26</accession>
<gene>
    <name evidence="8" type="ORF">CRYO30217_02764</name>
</gene>
<feature type="transmembrane region" description="Helical" evidence="6">
    <location>
        <begin position="806"/>
        <end position="825"/>
    </location>
</feature>
<feature type="transmembrane region" description="Helical" evidence="6">
    <location>
        <begin position="416"/>
        <end position="435"/>
    </location>
</feature>
<evidence type="ECO:0000256" key="1">
    <source>
        <dbReference type="ARBA" id="ARBA00004651"/>
    </source>
</evidence>
<feature type="domain" description="SSD" evidence="7">
    <location>
        <begin position="728"/>
        <end position="856"/>
    </location>
</feature>
<dbReference type="PANTHER" id="PTHR33406:SF12">
    <property type="entry name" value="BLR2997 PROTEIN"/>
    <property type="match status" value="1"/>
</dbReference>
<dbReference type="InterPro" id="IPR000731">
    <property type="entry name" value="SSD"/>
</dbReference>
<feature type="transmembrane region" description="Helical" evidence="6">
    <location>
        <begin position="231"/>
        <end position="250"/>
    </location>
</feature>
<evidence type="ECO:0000256" key="3">
    <source>
        <dbReference type="ARBA" id="ARBA00022692"/>
    </source>
</evidence>
<feature type="transmembrane region" description="Helical" evidence="6">
    <location>
        <begin position="324"/>
        <end position="348"/>
    </location>
</feature>
<feature type="transmembrane region" description="Helical" evidence="6">
    <location>
        <begin position="12"/>
        <end position="29"/>
    </location>
</feature>
<dbReference type="GO" id="GO:0022857">
    <property type="term" value="F:transmembrane transporter activity"/>
    <property type="evidence" value="ECO:0007669"/>
    <property type="project" value="InterPro"/>
</dbReference>
<dbReference type="Gene3D" id="1.20.1640.10">
    <property type="entry name" value="Multidrug efflux transporter AcrB transmembrane domain"/>
    <property type="match status" value="2"/>
</dbReference>
<proteinExistence type="predicted"/>
<dbReference type="InterPro" id="IPR001036">
    <property type="entry name" value="Acrflvin-R"/>
</dbReference>
<dbReference type="Proteomes" id="UP000683507">
    <property type="component" value="Chromosome"/>
</dbReference>
<evidence type="ECO:0000256" key="2">
    <source>
        <dbReference type="ARBA" id="ARBA00022475"/>
    </source>
</evidence>
<feature type="transmembrane region" description="Helical" evidence="6">
    <location>
        <begin position="360"/>
        <end position="383"/>
    </location>
</feature>
<keyword evidence="4 6" id="KW-1133">Transmembrane helix</keyword>
<keyword evidence="5 6" id="KW-0472">Membrane</keyword>
<feature type="transmembrane region" description="Helical" evidence="6">
    <location>
        <begin position="831"/>
        <end position="857"/>
    </location>
</feature>
<feature type="transmembrane region" description="Helical" evidence="6">
    <location>
        <begin position="283"/>
        <end position="304"/>
    </location>
</feature>
<name>A0A916NJ26_9FLAO</name>
<feature type="domain" description="SSD" evidence="7">
    <location>
        <begin position="255"/>
        <end position="382"/>
    </location>
</feature>
<sequence>MWQQVANGILRYRLFILIGLGLITVFMGFEARKVELQYEFGKLLPANDSTYLEYVRFRDNYGQDGLVIVVAAEVDDFYTVEKFSKWYEFGNAVKEFAIADNSKSDGSLLYPIDSVFSEAHLYNIRKNNETKKFELAPIVQEVPTNQSELDSLQKVIHNLPFYEDMIYKDSSNIHMMMIFVNEQIFNSKSRANMVAELHELCETYTDDFGELRYSGLPFVRSVTMNKVKSELGLFVGLAVLVTALVLFFFYRSVKVVLTSLLVVLIGVIWSLGTISLFGYKISILMGLIPPLMIVIGIPNCVYLITKYQQEIIGHGNKAKALLRVIRKVGNATFLTNATTAMGFATFLLTKSDMMREFGAVASINIIALFFISILVVPIVYSYLKPPKEKHTKHLEKKWLDKVIEGLLTISQHHRPAVYISSLAVVGLGLFGMSLMKTSGNIVDDLPKGDAVVQDLKYFEEHFNGVMPFEVLVRSKDTLYKNGSLPNCKNLAKIDSIQSLLREEDKLSKSISLVDAIKYVSQAYAEGGAEDYKLRSCDGLVNMMSSSYFENTFNVEDKEKSSEFLSGFMDSTHTETRITVQIKDVGIDSMDALLARVKNKIESVVHAEANQLKTALASDSLSKKLDAFFDEHAWALSAVEDSLIAQGKAEEFDFLMDEELIKTFYKKKEFQTLLKAVVQKEQLDYTVTGSGVIYTKGTTYLVGNLFTSLIAAVIVIGILMSLLFRSWRMVLISLVPNILPLVFTSGLMGYLGVPIKPSTILVFSIAFGISVDDTIHFLAKYRQELKLQSWNIKGSVLNAIKETGVSMVYTSIILFFGFSIFIASNFGGIQALGILVSVTLFVAMLSNLILLPTLLLTLEKWATTKAFRDPLLAVVDEEEDIELEKLEILEE</sequence>
<evidence type="ECO:0000256" key="5">
    <source>
        <dbReference type="ARBA" id="ARBA00023136"/>
    </source>
</evidence>
<dbReference type="SUPFAM" id="SSF82866">
    <property type="entry name" value="Multidrug efflux transporter AcrB transmembrane domain"/>
    <property type="match status" value="2"/>
</dbReference>
<organism evidence="8 9">
    <name type="scientific">Parvicella tangerina</name>
    <dbReference type="NCBI Taxonomy" id="2829795"/>
    <lineage>
        <taxon>Bacteria</taxon>
        <taxon>Pseudomonadati</taxon>
        <taxon>Bacteroidota</taxon>
        <taxon>Flavobacteriia</taxon>
        <taxon>Flavobacteriales</taxon>
        <taxon>Parvicellaceae</taxon>
        <taxon>Parvicella</taxon>
    </lineage>
</organism>
<dbReference type="PANTHER" id="PTHR33406">
    <property type="entry name" value="MEMBRANE PROTEIN MJ1562-RELATED"/>
    <property type="match status" value="1"/>
</dbReference>
<evidence type="ECO:0000313" key="8">
    <source>
        <dbReference type="EMBL" id="CAG5085455.1"/>
    </source>
</evidence>
<evidence type="ECO:0000313" key="9">
    <source>
        <dbReference type="Proteomes" id="UP000683507"/>
    </source>
</evidence>
<comment type="subcellular location">
    <subcellularLocation>
        <location evidence="1">Cell membrane</location>
        <topology evidence="1">Multi-pass membrane protein</topology>
    </subcellularLocation>
</comment>
<evidence type="ECO:0000259" key="7">
    <source>
        <dbReference type="PROSITE" id="PS50156"/>
    </source>
</evidence>
<reference evidence="8" key="1">
    <citation type="submission" date="2021-04" db="EMBL/GenBank/DDBJ databases">
        <authorList>
            <person name="Rodrigo-Torres L."/>
            <person name="Arahal R. D."/>
            <person name="Lucena T."/>
        </authorList>
    </citation>
    <scope>NUCLEOTIDE SEQUENCE</scope>
    <source>
        <strain evidence="8">AS29M-1</strain>
    </source>
</reference>
<dbReference type="InterPro" id="IPR050545">
    <property type="entry name" value="Mycobact_MmpL"/>
</dbReference>
<keyword evidence="9" id="KW-1185">Reference proteome</keyword>
<keyword evidence="3 6" id="KW-0812">Transmembrane</keyword>
<protein>
    <recommendedName>
        <fullName evidence="7">SSD domain-containing protein</fullName>
    </recommendedName>
</protein>
<dbReference type="GO" id="GO:0005886">
    <property type="term" value="C:plasma membrane"/>
    <property type="evidence" value="ECO:0007669"/>
    <property type="project" value="UniProtKB-SubCell"/>
</dbReference>
<keyword evidence="2" id="KW-1003">Cell membrane</keyword>
<feature type="transmembrane region" description="Helical" evidence="6">
    <location>
        <begin position="699"/>
        <end position="723"/>
    </location>
</feature>